<name>A0A494XXB9_9BURK</name>
<proteinExistence type="predicted"/>
<organism evidence="1 2">
    <name type="scientific">Trinickia fusca</name>
    <dbReference type="NCBI Taxonomy" id="2419777"/>
    <lineage>
        <taxon>Bacteria</taxon>
        <taxon>Pseudomonadati</taxon>
        <taxon>Pseudomonadota</taxon>
        <taxon>Betaproteobacteria</taxon>
        <taxon>Burkholderiales</taxon>
        <taxon>Burkholderiaceae</taxon>
        <taxon>Trinickia</taxon>
    </lineage>
</organism>
<gene>
    <name evidence="1" type="ORF">D7S89_04545</name>
</gene>
<accession>A0A494XXB9</accession>
<sequence>MSSQKQFYNTVIVGNGVHMPAGMGTQVQQTLTIFAVDTGKLERNTVYDISGLEIGSNQPVNYPRATFTKAIAPAIAEFTIP</sequence>
<dbReference type="RefSeq" id="WP_121275898.1">
    <property type="nucleotide sequence ID" value="NZ_RBZV01000001.1"/>
</dbReference>
<comment type="caution">
    <text evidence="1">The sequence shown here is derived from an EMBL/GenBank/DDBJ whole genome shotgun (WGS) entry which is preliminary data.</text>
</comment>
<evidence type="ECO:0000313" key="1">
    <source>
        <dbReference type="EMBL" id="RKP52754.1"/>
    </source>
</evidence>
<dbReference type="AlphaFoldDB" id="A0A494XXB9"/>
<dbReference type="EMBL" id="RBZV01000001">
    <property type="protein sequence ID" value="RKP52754.1"/>
    <property type="molecule type" value="Genomic_DNA"/>
</dbReference>
<evidence type="ECO:0000313" key="2">
    <source>
        <dbReference type="Proteomes" id="UP000280434"/>
    </source>
</evidence>
<dbReference type="Proteomes" id="UP000280434">
    <property type="component" value="Unassembled WGS sequence"/>
</dbReference>
<keyword evidence="2" id="KW-1185">Reference proteome</keyword>
<protein>
    <submittedName>
        <fullName evidence="1">Uncharacterized protein</fullName>
    </submittedName>
</protein>
<reference evidence="1 2" key="1">
    <citation type="submission" date="2018-10" db="EMBL/GenBank/DDBJ databases">
        <title>Paraburkholderia sp. 7MK8-2, isolated from soil.</title>
        <authorList>
            <person name="Gao Z.-H."/>
            <person name="Qiu L.-H."/>
        </authorList>
    </citation>
    <scope>NUCLEOTIDE SEQUENCE [LARGE SCALE GENOMIC DNA]</scope>
    <source>
        <strain evidence="1 2">7MK8-2</strain>
    </source>
</reference>